<protein>
    <submittedName>
        <fullName evidence="1">Uncharacterized protein</fullName>
    </submittedName>
</protein>
<proteinExistence type="predicted"/>
<dbReference type="EMBL" id="BAABME010020170">
    <property type="protein sequence ID" value="GAA0159611.1"/>
    <property type="molecule type" value="Genomic_DNA"/>
</dbReference>
<reference evidence="1 2" key="1">
    <citation type="submission" date="2024-01" db="EMBL/GenBank/DDBJ databases">
        <title>The complete chloroplast genome sequence of Lithospermum erythrorhizon: insights into the phylogenetic relationship among Boraginaceae species and the maternal lineages of purple gromwells.</title>
        <authorList>
            <person name="Okada T."/>
            <person name="Watanabe K."/>
        </authorList>
    </citation>
    <scope>NUCLEOTIDE SEQUENCE [LARGE SCALE GENOMIC DNA]</scope>
</reference>
<accession>A0AAV3Q870</accession>
<keyword evidence="2" id="KW-1185">Reference proteome</keyword>
<sequence>MPYNGNRLHTKQPPCYSLMVNCLQNMERHRLEQPREMRYQKILSEPFDFMGCAKSATCMWSLAVSRLRQARLGDSPKDAFQRLPYGKYLAWLGSRQSSRLVYLTEQC</sequence>
<gene>
    <name evidence="1" type="ORF">LIER_38901</name>
</gene>
<evidence type="ECO:0000313" key="1">
    <source>
        <dbReference type="EMBL" id="GAA0159611.1"/>
    </source>
</evidence>
<dbReference type="Proteomes" id="UP001454036">
    <property type="component" value="Unassembled WGS sequence"/>
</dbReference>
<dbReference type="AlphaFoldDB" id="A0AAV3Q870"/>
<evidence type="ECO:0000313" key="2">
    <source>
        <dbReference type="Proteomes" id="UP001454036"/>
    </source>
</evidence>
<comment type="caution">
    <text evidence="1">The sequence shown here is derived from an EMBL/GenBank/DDBJ whole genome shotgun (WGS) entry which is preliminary data.</text>
</comment>
<name>A0AAV3Q870_LITER</name>
<organism evidence="1 2">
    <name type="scientific">Lithospermum erythrorhizon</name>
    <name type="common">Purple gromwell</name>
    <name type="synonym">Lithospermum officinale var. erythrorhizon</name>
    <dbReference type="NCBI Taxonomy" id="34254"/>
    <lineage>
        <taxon>Eukaryota</taxon>
        <taxon>Viridiplantae</taxon>
        <taxon>Streptophyta</taxon>
        <taxon>Embryophyta</taxon>
        <taxon>Tracheophyta</taxon>
        <taxon>Spermatophyta</taxon>
        <taxon>Magnoliopsida</taxon>
        <taxon>eudicotyledons</taxon>
        <taxon>Gunneridae</taxon>
        <taxon>Pentapetalae</taxon>
        <taxon>asterids</taxon>
        <taxon>lamiids</taxon>
        <taxon>Boraginales</taxon>
        <taxon>Boraginaceae</taxon>
        <taxon>Boraginoideae</taxon>
        <taxon>Lithospermeae</taxon>
        <taxon>Lithospermum</taxon>
    </lineage>
</organism>